<evidence type="ECO:0000256" key="5">
    <source>
        <dbReference type="ARBA" id="ARBA00029454"/>
    </source>
</evidence>
<dbReference type="InterPro" id="IPR036736">
    <property type="entry name" value="ACP-like_sf"/>
</dbReference>
<dbReference type="PROSITE" id="PS00012">
    <property type="entry name" value="PHOSPHOPANTETHEINE"/>
    <property type="match status" value="1"/>
</dbReference>
<dbReference type="InterPro" id="IPR042099">
    <property type="entry name" value="ANL_N_sf"/>
</dbReference>
<dbReference type="SUPFAM" id="SSF52777">
    <property type="entry name" value="CoA-dependent acyltransferases"/>
    <property type="match status" value="4"/>
</dbReference>
<evidence type="ECO:0000256" key="1">
    <source>
        <dbReference type="ARBA" id="ARBA00022450"/>
    </source>
</evidence>
<dbReference type="Gene3D" id="1.10.1200.10">
    <property type="entry name" value="ACP-like"/>
    <property type="match status" value="2"/>
</dbReference>
<dbReference type="InterPro" id="IPR006162">
    <property type="entry name" value="Ppantetheine_attach_site"/>
</dbReference>
<evidence type="ECO:0000256" key="3">
    <source>
        <dbReference type="ARBA" id="ARBA00022598"/>
    </source>
</evidence>
<evidence type="ECO:0000256" key="2">
    <source>
        <dbReference type="ARBA" id="ARBA00022553"/>
    </source>
</evidence>
<dbReference type="GO" id="GO:0005737">
    <property type="term" value="C:cytoplasm"/>
    <property type="evidence" value="ECO:0007669"/>
    <property type="project" value="TreeGrafter"/>
</dbReference>
<dbReference type="InterPro" id="IPR020806">
    <property type="entry name" value="PKS_PP-bd"/>
</dbReference>
<dbReference type="EMBL" id="JACBAE010001393">
    <property type="protein sequence ID" value="KAF7157265.1"/>
    <property type="molecule type" value="Genomic_DNA"/>
</dbReference>
<keyword evidence="4" id="KW-0677">Repeat</keyword>
<dbReference type="CDD" id="cd19537">
    <property type="entry name" value="C_NRPS-like"/>
    <property type="match status" value="1"/>
</dbReference>
<comment type="caution">
    <text evidence="7">The sequence shown here is derived from an EMBL/GenBank/DDBJ whole genome shotgun (WGS) entry which is preliminary data.</text>
</comment>
<proteinExistence type="inferred from homology"/>
<dbReference type="Gene3D" id="3.30.559.30">
    <property type="entry name" value="Nonribosomal peptide synthetase, condensation domain"/>
    <property type="match status" value="2"/>
</dbReference>
<dbReference type="Pfam" id="PF00550">
    <property type="entry name" value="PP-binding"/>
    <property type="match status" value="2"/>
</dbReference>
<evidence type="ECO:0000259" key="6">
    <source>
        <dbReference type="PROSITE" id="PS50075"/>
    </source>
</evidence>
<dbReference type="SUPFAM" id="SSF56801">
    <property type="entry name" value="Acetyl-CoA synthetase-like"/>
    <property type="match status" value="1"/>
</dbReference>
<feature type="domain" description="Carrier" evidence="6">
    <location>
        <begin position="1070"/>
        <end position="1145"/>
    </location>
</feature>
<evidence type="ECO:0000313" key="8">
    <source>
        <dbReference type="Proteomes" id="UP000654922"/>
    </source>
</evidence>
<dbReference type="SUPFAM" id="SSF47336">
    <property type="entry name" value="ACP-like"/>
    <property type="match status" value="2"/>
</dbReference>
<dbReference type="Proteomes" id="UP000654922">
    <property type="component" value="Unassembled WGS sequence"/>
</dbReference>
<protein>
    <recommendedName>
        <fullName evidence="6">Carrier domain-containing protein</fullName>
    </recommendedName>
</protein>
<dbReference type="Gene3D" id="3.30.300.30">
    <property type="match status" value="1"/>
</dbReference>
<dbReference type="GO" id="GO:0031177">
    <property type="term" value="F:phosphopantetheine binding"/>
    <property type="evidence" value="ECO:0007669"/>
    <property type="project" value="InterPro"/>
</dbReference>
<dbReference type="InterPro" id="IPR045851">
    <property type="entry name" value="AMP-bd_C_sf"/>
</dbReference>
<dbReference type="GO" id="GO:0043041">
    <property type="term" value="P:amino acid activation for nonribosomal peptide biosynthetic process"/>
    <property type="evidence" value="ECO:0007669"/>
    <property type="project" value="TreeGrafter"/>
</dbReference>
<dbReference type="PANTHER" id="PTHR45527">
    <property type="entry name" value="NONRIBOSOMAL PEPTIDE SYNTHETASE"/>
    <property type="match status" value="1"/>
</dbReference>
<evidence type="ECO:0000256" key="4">
    <source>
        <dbReference type="ARBA" id="ARBA00022737"/>
    </source>
</evidence>
<dbReference type="SMART" id="SM00823">
    <property type="entry name" value="PKS_PP"/>
    <property type="match status" value="2"/>
</dbReference>
<sequence length="1590" mass="177434">MNMQEQVIKEIARVLKVSTDEVDVSLNFAHLGGHSLAALQLARACKHLGIEISVGKILQCRSITDLVSCARSIQVSTQIEKAVEAVNTADAIDEFLNHPNQQTTSNTICYPIPRCLTTPSTPPDSSDPHKVSIPEMQLSLIRGSLTRPDHNILAYSRSCSTHRLSAMRDAWQRVLECEEIFRTEFHIEDGQEYLISSGFTPSHWTEITLRDQAAVEAELMQPPSFTGVGWEFRTITIEDSDTAYLLWHVHHALIDGYSMKILLDKVSRVMAGLPVLPGPSFVNVARMREMQIEQRRDEATAYWKSQKESLEKATTEIGLPCLPTSVKQSSFWNGLVVYPVDVTSFELEQYAHSHGVTVASIYYASWALVLSRLCDSDCVLFGAVVSGRSLPVVGILEVVGSLVNTLPIVVTVDENLDTSAFVKKVFEQIVELAVYDWTVPEHGYHRRVSSVLAMQFDVGGQDPCTATQQLLLPSSRMNSEIPLSLLIETDGTICIQYSEQRYHKQQIDFVGLQFSQMLARLLRGPNTVGMCVQEMISLQDRQTLFQLGNCLSALTTETSVDEDLVTLMKKSASNNPLACAVQRLDQTMSYEELDRWSDCVAQHLTTVIQKGDIVCVNAEPSIYWTVAVYSILKAGGVYCPLNAKLDPKLRESMFELSGAAVFLTPSTVEKKCRPNTSRYCWSVQDLLQQPQEGEEGSGQGREADPAANAYLCFTSGSTGKPKGVLCTHQGLVAFQRDREVRLFAQPGHKIAQIMSLSFDGSIHELFSALSYGATLVLPHPNDPFAHLLEVDTCILTPSLAATLDPSDYLNLVTVSYTLSLTRTHSYIANMAPCQVYLVGEQVTQDVNDRWSSCTTLYNMYGPTEATCGATIKRLLPKRRVTIGRPNPSTRIYILDRHRRLVPRGMTGQIYLAGVQISNGYLNQPDLTRDRFHADSVCRGLRERMYATGDMGYWSDEGELICLGRNDRQIKLRGFRVDLEDLEARISTIQGVNAAAVTRHEDELVALVQPSSICATACKERMASVLPAHAIPRYIIPVDRFPMTMAGKLDYKAFHNLLRRTCTAQVDKQMSSTEQRIAKSWSDLLGQLKTKEILPDSSFVAMGGHSLLQLRLASRLSAEFGRPIPLAVIVNALSLRDMARHVDKLVASGCRLATQSGSQMGPNDVSRMEGEWLAKYSYNKSDSSGVSSFNVTFACHLSPSTDRNRLCVSWDKVMADHRILQSRYPVSGRMAPVRVYSHQPPKAQLVDELDERAEINRPFNVDREDLIRLFISPTLMLVVVSHLICDLTTMRLLLKQVENEYHGEALQQASIPYETADAWKRQTSDEDLAFWTTYLKDAPCPESQRSSYSGRSRLSIIPKATSHAMTNFVQTSPFTHHQLAIAAVALALNAVKDRMDVLLGGPFANRWSENDMKTIGLFLEPLPIRIKFDADHFSDAQAFLQSVLCSSQAALSHAVPWQDLLCHLGVTPRYPNHPLFETVVTFHEREDALTFALDDTTTLLIWSNGAKFGLMCEFTALPDGRTLLRLEYDDTLWDEGEIGRIERSIATSLELFPQNPSYADIIDTLRGMAEQPLESLEEQPNALNLVDYRLL</sequence>
<dbReference type="Gene3D" id="3.30.559.10">
    <property type="entry name" value="Chloramphenicol acetyltransferase-like domain"/>
    <property type="match status" value="2"/>
</dbReference>
<keyword evidence="2" id="KW-0597">Phosphoprotein</keyword>
<dbReference type="GO" id="GO:0044550">
    <property type="term" value="P:secondary metabolite biosynthetic process"/>
    <property type="evidence" value="ECO:0007669"/>
    <property type="project" value="TreeGrafter"/>
</dbReference>
<dbReference type="InterPro" id="IPR001242">
    <property type="entry name" value="Condensation_dom"/>
</dbReference>
<accession>A0A8H6UN08</accession>
<dbReference type="InterPro" id="IPR020845">
    <property type="entry name" value="AMP-binding_CS"/>
</dbReference>
<dbReference type="PANTHER" id="PTHR45527:SF11">
    <property type="entry name" value="NONRIBOSOMAL PEPTIDE SYNTHETASE 5"/>
    <property type="match status" value="1"/>
</dbReference>
<dbReference type="InterPro" id="IPR009081">
    <property type="entry name" value="PP-bd_ACP"/>
</dbReference>
<dbReference type="Pfam" id="PF00501">
    <property type="entry name" value="AMP-binding"/>
    <property type="match status" value="1"/>
</dbReference>
<dbReference type="InterPro" id="IPR023213">
    <property type="entry name" value="CAT-like_dom_sf"/>
</dbReference>
<evidence type="ECO:0000313" key="7">
    <source>
        <dbReference type="EMBL" id="KAF7157265.1"/>
    </source>
</evidence>
<keyword evidence="1" id="KW-0596">Phosphopantetheine</keyword>
<dbReference type="PROSITE" id="PS50075">
    <property type="entry name" value="CARRIER"/>
    <property type="match status" value="2"/>
</dbReference>
<keyword evidence="3" id="KW-0436">Ligase</keyword>
<dbReference type="GO" id="GO:0016874">
    <property type="term" value="F:ligase activity"/>
    <property type="evidence" value="ECO:0007669"/>
    <property type="project" value="UniProtKB-KW"/>
</dbReference>
<dbReference type="Pfam" id="PF00668">
    <property type="entry name" value="Condensation"/>
    <property type="match status" value="2"/>
</dbReference>
<comment type="similarity">
    <text evidence="5">Belongs to the NRP synthetase family.</text>
</comment>
<dbReference type="PROSITE" id="PS00455">
    <property type="entry name" value="AMP_BINDING"/>
    <property type="match status" value="1"/>
</dbReference>
<organism evidence="7 8">
    <name type="scientific">Aspergillus felis</name>
    <dbReference type="NCBI Taxonomy" id="1287682"/>
    <lineage>
        <taxon>Eukaryota</taxon>
        <taxon>Fungi</taxon>
        <taxon>Dikarya</taxon>
        <taxon>Ascomycota</taxon>
        <taxon>Pezizomycotina</taxon>
        <taxon>Eurotiomycetes</taxon>
        <taxon>Eurotiomycetidae</taxon>
        <taxon>Eurotiales</taxon>
        <taxon>Aspergillaceae</taxon>
        <taxon>Aspergillus</taxon>
        <taxon>Aspergillus subgen. Fumigati</taxon>
    </lineage>
</organism>
<dbReference type="Gene3D" id="3.40.50.12780">
    <property type="entry name" value="N-terminal domain of ligase-like"/>
    <property type="match status" value="1"/>
</dbReference>
<feature type="domain" description="Carrier" evidence="6">
    <location>
        <begin position="1"/>
        <end position="74"/>
    </location>
</feature>
<dbReference type="OrthoDB" id="416786at2759"/>
<dbReference type="InterPro" id="IPR000873">
    <property type="entry name" value="AMP-dep_synth/lig_dom"/>
</dbReference>
<name>A0A8H6UN08_9EURO</name>
<reference evidence="7" key="1">
    <citation type="submission" date="2020-06" db="EMBL/GenBank/DDBJ databases">
        <title>Draft genome sequences of strains closely related to Aspergillus parafelis and Aspergillus hiratsukae.</title>
        <authorList>
            <person name="Dos Santos R.A.C."/>
            <person name="Rivero-Menendez O."/>
            <person name="Steenwyk J.L."/>
            <person name="Mead M.E."/>
            <person name="Goldman G.H."/>
            <person name="Alastruey-Izquierdo A."/>
            <person name="Rokas A."/>
        </authorList>
    </citation>
    <scope>NUCLEOTIDE SEQUENCE</scope>
    <source>
        <strain evidence="7">CNM-CM5623</strain>
    </source>
</reference>
<gene>
    <name evidence="7" type="ORF">CNMCM5623_001388</name>
</gene>